<protein>
    <submittedName>
        <fullName evidence="2">Methionyl-tRNA formyltransferase, mitochondrial</fullName>
    </submittedName>
</protein>
<dbReference type="EMBL" id="GL442153">
    <property type="protein sequence ID" value="EFN63933.1"/>
    <property type="molecule type" value="Genomic_DNA"/>
</dbReference>
<evidence type="ECO:0000259" key="1">
    <source>
        <dbReference type="Pfam" id="PF02911"/>
    </source>
</evidence>
<sequence length="110" mass="12573">MTAKNVYDLHRGLLGLYPLTTKFGDKTIKLFDVQQTSKPISRINAKNDVPGLVRFDWKSNVLIVTCKGESWISVKKVKITGYSPMNAMDFRNGFMQGKMKEKIFFHSNVI</sequence>
<dbReference type="AlphaFoldDB" id="E2ARM5"/>
<dbReference type="InParanoid" id="E2ARM5"/>
<dbReference type="InterPro" id="IPR037022">
    <property type="entry name" value="Formyl_trans_C_sf"/>
</dbReference>
<dbReference type="InterPro" id="IPR011034">
    <property type="entry name" value="Formyl_transferase-like_C_sf"/>
</dbReference>
<gene>
    <name evidence="2" type="ORF">EAG_03029</name>
</gene>
<accession>E2ARM5</accession>
<dbReference type="Gene3D" id="3.10.25.10">
    <property type="entry name" value="Formyl transferase, C-terminal domain"/>
    <property type="match status" value="1"/>
</dbReference>
<name>E2ARM5_CAMFO</name>
<dbReference type="OrthoDB" id="10268103at2759"/>
<evidence type="ECO:0000313" key="3">
    <source>
        <dbReference type="Proteomes" id="UP000000311"/>
    </source>
</evidence>
<reference evidence="2 3" key="1">
    <citation type="journal article" date="2010" name="Science">
        <title>Genomic comparison of the ants Camponotus floridanus and Harpegnathos saltator.</title>
        <authorList>
            <person name="Bonasio R."/>
            <person name="Zhang G."/>
            <person name="Ye C."/>
            <person name="Mutti N.S."/>
            <person name="Fang X."/>
            <person name="Qin N."/>
            <person name="Donahue G."/>
            <person name="Yang P."/>
            <person name="Li Q."/>
            <person name="Li C."/>
            <person name="Zhang P."/>
            <person name="Huang Z."/>
            <person name="Berger S.L."/>
            <person name="Reinberg D."/>
            <person name="Wang J."/>
            <person name="Liebig J."/>
        </authorList>
    </citation>
    <scope>NUCLEOTIDE SEQUENCE [LARGE SCALE GENOMIC DNA]</scope>
    <source>
        <strain evidence="3">C129</strain>
    </source>
</reference>
<keyword evidence="3" id="KW-1185">Reference proteome</keyword>
<dbReference type="InterPro" id="IPR005793">
    <property type="entry name" value="Formyl_trans_C"/>
</dbReference>
<dbReference type="Proteomes" id="UP000000311">
    <property type="component" value="Unassembled WGS sequence"/>
</dbReference>
<dbReference type="STRING" id="104421.E2ARM5"/>
<dbReference type="GO" id="GO:0016740">
    <property type="term" value="F:transferase activity"/>
    <property type="evidence" value="ECO:0007669"/>
    <property type="project" value="UniProtKB-KW"/>
</dbReference>
<feature type="domain" description="Formyl transferase C-terminal" evidence="1">
    <location>
        <begin position="1"/>
        <end position="94"/>
    </location>
</feature>
<proteinExistence type="predicted"/>
<keyword evidence="2" id="KW-0808">Transferase</keyword>
<evidence type="ECO:0000313" key="2">
    <source>
        <dbReference type="EMBL" id="EFN63933.1"/>
    </source>
</evidence>
<organism evidence="3">
    <name type="scientific">Camponotus floridanus</name>
    <name type="common">Florida carpenter ant</name>
    <dbReference type="NCBI Taxonomy" id="104421"/>
    <lineage>
        <taxon>Eukaryota</taxon>
        <taxon>Metazoa</taxon>
        <taxon>Ecdysozoa</taxon>
        <taxon>Arthropoda</taxon>
        <taxon>Hexapoda</taxon>
        <taxon>Insecta</taxon>
        <taxon>Pterygota</taxon>
        <taxon>Neoptera</taxon>
        <taxon>Endopterygota</taxon>
        <taxon>Hymenoptera</taxon>
        <taxon>Apocrita</taxon>
        <taxon>Aculeata</taxon>
        <taxon>Formicoidea</taxon>
        <taxon>Formicidae</taxon>
        <taxon>Formicinae</taxon>
        <taxon>Camponotus</taxon>
    </lineage>
</organism>
<dbReference type="SUPFAM" id="SSF50486">
    <property type="entry name" value="FMT C-terminal domain-like"/>
    <property type="match status" value="1"/>
</dbReference>
<dbReference type="Pfam" id="PF02911">
    <property type="entry name" value="Formyl_trans_C"/>
    <property type="match status" value="1"/>
</dbReference>